<gene>
    <name evidence="2" type="primary">fadD34</name>
    <name evidence="2" type="ORF">ERS027661_04106</name>
</gene>
<evidence type="ECO:0000256" key="1">
    <source>
        <dbReference type="ARBA" id="ARBA00006432"/>
    </source>
</evidence>
<evidence type="ECO:0000313" key="3">
    <source>
        <dbReference type="Proteomes" id="UP000049023"/>
    </source>
</evidence>
<organism evidence="2 3">
    <name type="scientific">Mycobacterium tuberculosis</name>
    <dbReference type="NCBI Taxonomy" id="1773"/>
    <lineage>
        <taxon>Bacteria</taxon>
        <taxon>Bacillati</taxon>
        <taxon>Actinomycetota</taxon>
        <taxon>Actinomycetes</taxon>
        <taxon>Mycobacteriales</taxon>
        <taxon>Mycobacteriaceae</taxon>
        <taxon>Mycobacterium</taxon>
        <taxon>Mycobacterium tuberculosis complex</taxon>
    </lineage>
</organism>
<accession>A0A655AN96</accession>
<dbReference type="AlphaFoldDB" id="A0A655AN96"/>
<reference evidence="2 3" key="1">
    <citation type="submission" date="2015-03" db="EMBL/GenBank/DDBJ databases">
        <authorList>
            <consortium name="Pathogen Informatics"/>
        </authorList>
    </citation>
    <scope>NUCLEOTIDE SEQUENCE [LARGE SCALE GENOMIC DNA]</scope>
    <source>
        <strain evidence="2 3">Bir 187</strain>
    </source>
</reference>
<comment type="similarity">
    <text evidence="1">Belongs to the ATP-dependent AMP-binding enzyme family.</text>
</comment>
<dbReference type="PANTHER" id="PTHR22754">
    <property type="entry name" value="DISCO-INTERACTING PROTEIN 2 DIP2 -RELATED"/>
    <property type="match status" value="1"/>
</dbReference>
<protein>
    <submittedName>
        <fullName evidence="2">Fatty-acid-CoA ligase</fullName>
        <ecNumber evidence="2">6.2.1.-</ecNumber>
    </submittedName>
</protein>
<sequence>MLPGYEVRIDAAPGARAGTIKLRGDSVAAKAYVGGKKLDALDEEGFCDTHDLGFLVDDEIVILGRQDEVFIVHGENRFPYDIEFIIRGESEQHRTKVACFGVNERVVVVLESPLDSIIDKAEADRLRCQVVAATGLQLDELITVRRGAIPTTTSGKLKRRAVAQAYRDGTLPRLATHAWTADPDSAPKTTRSSLEGAH</sequence>
<dbReference type="Gene3D" id="3.30.300.30">
    <property type="match status" value="1"/>
</dbReference>
<dbReference type="PANTHER" id="PTHR22754:SF32">
    <property type="entry name" value="DISCO-INTERACTING PROTEIN 2"/>
    <property type="match status" value="1"/>
</dbReference>
<dbReference type="GO" id="GO:0070566">
    <property type="term" value="F:adenylyltransferase activity"/>
    <property type="evidence" value="ECO:0007669"/>
    <property type="project" value="TreeGrafter"/>
</dbReference>
<dbReference type="InterPro" id="IPR045851">
    <property type="entry name" value="AMP-bd_C_sf"/>
</dbReference>
<dbReference type="GO" id="GO:0016874">
    <property type="term" value="F:ligase activity"/>
    <property type="evidence" value="ECO:0007669"/>
    <property type="project" value="UniProtKB-KW"/>
</dbReference>
<evidence type="ECO:0000313" key="2">
    <source>
        <dbReference type="EMBL" id="CKT24505.1"/>
    </source>
</evidence>
<dbReference type="GO" id="GO:0005886">
    <property type="term" value="C:plasma membrane"/>
    <property type="evidence" value="ECO:0007669"/>
    <property type="project" value="TreeGrafter"/>
</dbReference>
<dbReference type="EC" id="6.2.1.-" evidence="2"/>
<name>A0A655AN96_MYCTX</name>
<dbReference type="EMBL" id="CNFU01001265">
    <property type="protein sequence ID" value="CKT24505.1"/>
    <property type="molecule type" value="Genomic_DNA"/>
</dbReference>
<keyword evidence="2" id="KW-0436">Ligase</keyword>
<dbReference type="Proteomes" id="UP000049023">
    <property type="component" value="Unassembled WGS sequence"/>
</dbReference>
<dbReference type="FunFam" id="3.30.300.30:FF:000050">
    <property type="entry name" value="Fatty-acid-CoA ligase FadD34"/>
    <property type="match status" value="1"/>
</dbReference>
<proteinExistence type="inferred from homology"/>
<dbReference type="SUPFAM" id="SSF56801">
    <property type="entry name" value="Acetyl-CoA synthetase-like"/>
    <property type="match status" value="1"/>
</dbReference>
<dbReference type="GO" id="GO:0006633">
    <property type="term" value="P:fatty acid biosynthetic process"/>
    <property type="evidence" value="ECO:0007669"/>
    <property type="project" value="TreeGrafter"/>
</dbReference>